<gene>
    <name evidence="10" type="ORF">MPL1_03995</name>
</gene>
<keyword evidence="6" id="KW-0067">ATP-binding</keyword>
<dbReference type="PATRIC" id="fig|1286106.3.peg.802"/>
<evidence type="ECO:0000256" key="1">
    <source>
        <dbReference type="ARBA" id="ARBA00012513"/>
    </source>
</evidence>
<dbReference type="EC" id="2.7.11.1" evidence="1"/>
<feature type="domain" description="Protein kinase" evidence="9">
    <location>
        <begin position="274"/>
        <end position="462"/>
    </location>
</feature>
<evidence type="ECO:0000256" key="6">
    <source>
        <dbReference type="ARBA" id="ARBA00022840"/>
    </source>
</evidence>
<evidence type="ECO:0000256" key="3">
    <source>
        <dbReference type="ARBA" id="ARBA00022679"/>
    </source>
</evidence>
<dbReference type="InterPro" id="IPR000719">
    <property type="entry name" value="Prot_kinase_dom"/>
</dbReference>
<keyword evidence="11" id="KW-1185">Reference proteome</keyword>
<dbReference type="PROSITE" id="PS00108">
    <property type="entry name" value="PROTEIN_KINASE_ST"/>
    <property type="match status" value="1"/>
</dbReference>
<dbReference type="Gene3D" id="1.10.510.10">
    <property type="entry name" value="Transferase(Phosphotransferase) domain 1"/>
    <property type="match status" value="1"/>
</dbReference>
<evidence type="ECO:0000256" key="4">
    <source>
        <dbReference type="ARBA" id="ARBA00022741"/>
    </source>
</evidence>
<dbReference type="InterPro" id="IPR018934">
    <property type="entry name" value="RIO_dom"/>
</dbReference>
<name>M7P2E6_9GAMM</name>
<dbReference type="PROSITE" id="PS50011">
    <property type="entry name" value="PROTEIN_KINASE_DOM"/>
    <property type="match status" value="1"/>
</dbReference>
<proteinExistence type="predicted"/>
<evidence type="ECO:0000256" key="7">
    <source>
        <dbReference type="ARBA" id="ARBA00047899"/>
    </source>
</evidence>
<evidence type="ECO:0000313" key="10">
    <source>
        <dbReference type="EMBL" id="EMR13667.1"/>
    </source>
</evidence>
<sequence length="462" mass="52844">MTGVAITASLLQQRQPVVSGQLQLANTEFEVLENLRHLAGRRSTLKVRRVSDGKPMVLKLFIATGKGQQEFERELAVYAHCRLHNIHVADICLQVSAHRGVSAIAYQLLPEAVTLAQLPFAEQPIRELMLLFAECHLANCYQQDPHLDNFAWSDGKLYLLDLASVVIADKPLAMHSCLSNLVRLRVQWPEQQQAELKTAMADYFAARQQVFTDALAQQMQVLYTKARQQHQWHYQKKQLRNCTMTGYQKNLWHETTWRKGAIEALPLEQLKAAMHSGQPLKTGNSATVVLSELAGQAVVIKRYNMKNVWHWLRRCLRPSRARQSWLNANLLTYAGIATPGPLGFVEQRWLGLRHRAYFVCKPIQGRALLDLTDAELQAVDLQAQLKQLFNLLRLNHLIHGDMKANNLLVDADGKLWLIDLDALRQVPDKHFEPLHQQDQRRFLQNWQGRDIEPQLKTLIESA</sequence>
<protein>
    <recommendedName>
        <fullName evidence="1">non-specific serine/threonine protein kinase</fullName>
        <ecNumber evidence="1">2.7.11.1</ecNumber>
    </recommendedName>
</protein>
<evidence type="ECO:0000256" key="5">
    <source>
        <dbReference type="ARBA" id="ARBA00022777"/>
    </source>
</evidence>
<keyword evidence="2 10" id="KW-0723">Serine/threonine-protein kinase</keyword>
<dbReference type="InterPro" id="IPR008271">
    <property type="entry name" value="Ser/Thr_kinase_AS"/>
</dbReference>
<reference evidence="10 11" key="1">
    <citation type="journal article" date="2013" name="Genome Announc.">
        <title>Draft Genome Sequence of Methylophaga lonarensis MPLT, a Haloalkaliphilic (Non-Methane-Utilizing) Methylotroph.</title>
        <authorList>
            <person name="Shetty S.A."/>
            <person name="Marathe N.P."/>
            <person name="Munot H."/>
            <person name="Antony C.P."/>
            <person name="Dhotre D.P."/>
            <person name="Murrell J.C."/>
            <person name="Shouche Y.S."/>
        </authorList>
    </citation>
    <scope>NUCLEOTIDE SEQUENCE [LARGE SCALE GENOMIC DNA]</scope>
    <source>
        <strain evidence="10 11">MPL</strain>
    </source>
</reference>
<dbReference type="InterPro" id="IPR011009">
    <property type="entry name" value="Kinase-like_dom_sf"/>
</dbReference>
<organism evidence="10 11">
    <name type="scientific">Methylophaga lonarensis MPL</name>
    <dbReference type="NCBI Taxonomy" id="1286106"/>
    <lineage>
        <taxon>Bacteria</taxon>
        <taxon>Pseudomonadati</taxon>
        <taxon>Pseudomonadota</taxon>
        <taxon>Gammaproteobacteria</taxon>
        <taxon>Thiotrichales</taxon>
        <taxon>Piscirickettsiaceae</taxon>
        <taxon>Methylophaga</taxon>
    </lineage>
</organism>
<evidence type="ECO:0000259" key="9">
    <source>
        <dbReference type="PROSITE" id="PS50011"/>
    </source>
</evidence>
<dbReference type="Proteomes" id="UP000012019">
    <property type="component" value="Unassembled WGS sequence"/>
</dbReference>
<evidence type="ECO:0000256" key="2">
    <source>
        <dbReference type="ARBA" id="ARBA00022527"/>
    </source>
</evidence>
<keyword evidence="3" id="KW-0808">Transferase</keyword>
<dbReference type="EMBL" id="APHR01000017">
    <property type="protein sequence ID" value="EMR13667.1"/>
    <property type="molecule type" value="Genomic_DNA"/>
</dbReference>
<dbReference type="Pfam" id="PF01163">
    <property type="entry name" value="RIO1"/>
    <property type="match status" value="1"/>
</dbReference>
<comment type="caution">
    <text evidence="10">The sequence shown here is derived from an EMBL/GenBank/DDBJ whole genome shotgun (WGS) entry which is preliminary data.</text>
</comment>
<accession>M7P2E6</accession>
<comment type="catalytic activity">
    <reaction evidence="8">
        <text>L-seryl-[protein] + ATP = O-phospho-L-seryl-[protein] + ADP + H(+)</text>
        <dbReference type="Rhea" id="RHEA:17989"/>
        <dbReference type="Rhea" id="RHEA-COMP:9863"/>
        <dbReference type="Rhea" id="RHEA-COMP:11604"/>
        <dbReference type="ChEBI" id="CHEBI:15378"/>
        <dbReference type="ChEBI" id="CHEBI:29999"/>
        <dbReference type="ChEBI" id="CHEBI:30616"/>
        <dbReference type="ChEBI" id="CHEBI:83421"/>
        <dbReference type="ChEBI" id="CHEBI:456216"/>
        <dbReference type="EC" id="2.7.11.1"/>
    </reaction>
</comment>
<dbReference type="AlphaFoldDB" id="M7P2E6"/>
<dbReference type="STRING" id="1286106.MPL1_03995"/>
<keyword evidence="4" id="KW-0547">Nucleotide-binding</keyword>
<dbReference type="SUPFAM" id="SSF56112">
    <property type="entry name" value="Protein kinase-like (PK-like)"/>
    <property type="match status" value="2"/>
</dbReference>
<dbReference type="GO" id="GO:0004674">
    <property type="term" value="F:protein serine/threonine kinase activity"/>
    <property type="evidence" value="ECO:0007669"/>
    <property type="project" value="UniProtKB-KW"/>
</dbReference>
<keyword evidence="5 10" id="KW-0418">Kinase</keyword>
<dbReference type="GO" id="GO:0005524">
    <property type="term" value="F:ATP binding"/>
    <property type="evidence" value="ECO:0007669"/>
    <property type="project" value="UniProtKB-KW"/>
</dbReference>
<evidence type="ECO:0000313" key="11">
    <source>
        <dbReference type="Proteomes" id="UP000012019"/>
    </source>
</evidence>
<evidence type="ECO:0000256" key="8">
    <source>
        <dbReference type="ARBA" id="ARBA00048679"/>
    </source>
</evidence>
<comment type="catalytic activity">
    <reaction evidence="7">
        <text>L-threonyl-[protein] + ATP = O-phospho-L-threonyl-[protein] + ADP + H(+)</text>
        <dbReference type="Rhea" id="RHEA:46608"/>
        <dbReference type="Rhea" id="RHEA-COMP:11060"/>
        <dbReference type="Rhea" id="RHEA-COMP:11605"/>
        <dbReference type="ChEBI" id="CHEBI:15378"/>
        <dbReference type="ChEBI" id="CHEBI:30013"/>
        <dbReference type="ChEBI" id="CHEBI:30616"/>
        <dbReference type="ChEBI" id="CHEBI:61977"/>
        <dbReference type="ChEBI" id="CHEBI:456216"/>
        <dbReference type="EC" id="2.7.11.1"/>
    </reaction>
</comment>
<dbReference type="eggNOG" id="COG0515">
    <property type="taxonomic scope" value="Bacteria"/>
</dbReference>